<keyword evidence="5 6" id="KW-0472">Membrane</keyword>
<dbReference type="InterPro" id="IPR002781">
    <property type="entry name" value="TM_pro_TauE-like"/>
</dbReference>
<evidence type="ECO:0000313" key="8">
    <source>
        <dbReference type="Proteomes" id="UP000596660"/>
    </source>
</evidence>
<dbReference type="GO" id="GO:0031464">
    <property type="term" value="C:Cul4A-RING E3 ubiquitin ligase complex"/>
    <property type="evidence" value="ECO:0007669"/>
    <property type="project" value="TreeGrafter"/>
</dbReference>
<evidence type="ECO:0000256" key="3">
    <source>
        <dbReference type="ARBA" id="ARBA00022692"/>
    </source>
</evidence>
<keyword evidence="4 6" id="KW-1133">Transmembrane helix</keyword>
<proteinExistence type="inferred from homology"/>
<dbReference type="GO" id="GO:0016020">
    <property type="term" value="C:membrane"/>
    <property type="evidence" value="ECO:0007669"/>
    <property type="project" value="UniProtKB-SubCell"/>
</dbReference>
<evidence type="ECO:0000256" key="4">
    <source>
        <dbReference type="ARBA" id="ARBA00022989"/>
    </source>
</evidence>
<feature type="transmembrane region" description="Helical" evidence="6">
    <location>
        <begin position="365"/>
        <end position="388"/>
    </location>
</feature>
<comment type="subcellular location">
    <subcellularLocation>
        <location evidence="1">Membrane</location>
        <topology evidence="1">Multi-pass membrane protein</topology>
    </subcellularLocation>
</comment>
<accession>A0A803LBW0</accession>
<sequence length="401" mass="43018">MGSAGGVGGGGIYVPMLTLVLGFDSKSAAAVSKCMIMGAAGSTVYYNIKQRHPTLDMPLIDYDLALLFQPMLLLGISIGVAFNILFADWMITFLFIILFLVTSTKAILRGIATWKKETLIKKEANKLLENKLEQSIQLSLQISLTDRDAAAVETTQLLQNGSAASASDSKGLSDGNAVSQQYEVSLSSNVQWAELCLLAVVWIAFFVLQITKTCVRKCSMEYWILNFLQVPIALSATLYQAIGLYKGKKTIAPKGKDVTNWRVSQLFLYCCCGIAAGTIVGTLGLGGGFILTPLFLEIGIPPQVASATSTFSMAFSSSMSVVQYYLLKRFPVPYAAYLALVAIAAALTGQHVVSKLITLMGRASIIIFILAATILLSAFCLGCLLILVKDNGQVLALSCPL</sequence>
<dbReference type="Proteomes" id="UP000596660">
    <property type="component" value="Unplaced"/>
</dbReference>
<organism evidence="7 8">
    <name type="scientific">Chenopodium quinoa</name>
    <name type="common">Quinoa</name>
    <dbReference type="NCBI Taxonomy" id="63459"/>
    <lineage>
        <taxon>Eukaryota</taxon>
        <taxon>Viridiplantae</taxon>
        <taxon>Streptophyta</taxon>
        <taxon>Embryophyta</taxon>
        <taxon>Tracheophyta</taxon>
        <taxon>Spermatophyta</taxon>
        <taxon>Magnoliopsida</taxon>
        <taxon>eudicotyledons</taxon>
        <taxon>Gunneridae</taxon>
        <taxon>Pentapetalae</taxon>
        <taxon>Caryophyllales</taxon>
        <taxon>Chenopodiaceae</taxon>
        <taxon>Chenopodioideae</taxon>
        <taxon>Atripliceae</taxon>
        <taxon>Chenopodium</taxon>
    </lineage>
</organism>
<evidence type="ECO:0000313" key="7">
    <source>
        <dbReference type="EnsemblPlants" id="AUR62009349-RA:cds"/>
    </source>
</evidence>
<comment type="similarity">
    <text evidence="2">Belongs to the 4-toluene sulfonate uptake permease (TSUP) (TC 2.A.102) family.</text>
</comment>
<feature type="transmembrane region" description="Helical" evidence="6">
    <location>
        <begin position="223"/>
        <end position="245"/>
    </location>
</feature>
<name>A0A803LBW0_CHEQI</name>
<evidence type="ECO:0008006" key="9">
    <source>
        <dbReference type="Google" id="ProtNLM"/>
    </source>
</evidence>
<evidence type="ECO:0000256" key="6">
    <source>
        <dbReference type="SAM" id="Phobius"/>
    </source>
</evidence>
<feature type="transmembrane region" description="Helical" evidence="6">
    <location>
        <begin position="91"/>
        <end position="112"/>
    </location>
</feature>
<protein>
    <recommendedName>
        <fullName evidence="9">Sulfite exporter TauE/SafE family protein</fullName>
    </recommendedName>
</protein>
<dbReference type="Gramene" id="AUR62009349-RA">
    <property type="protein sequence ID" value="AUR62009349-RA:cds"/>
    <property type="gene ID" value="AUR62009349"/>
</dbReference>
<dbReference type="Pfam" id="PF01925">
    <property type="entry name" value="TauE"/>
    <property type="match status" value="2"/>
</dbReference>
<feature type="transmembrane region" description="Helical" evidence="6">
    <location>
        <begin position="192"/>
        <end position="211"/>
    </location>
</feature>
<feature type="transmembrane region" description="Helical" evidence="6">
    <location>
        <begin position="334"/>
        <end position="353"/>
    </location>
</feature>
<dbReference type="AlphaFoldDB" id="A0A803LBW0"/>
<reference evidence="7" key="1">
    <citation type="journal article" date="2017" name="Nature">
        <title>The genome of Chenopodium quinoa.</title>
        <authorList>
            <person name="Jarvis D.E."/>
            <person name="Ho Y.S."/>
            <person name="Lightfoot D.J."/>
            <person name="Schmoeckel S.M."/>
            <person name="Li B."/>
            <person name="Borm T.J.A."/>
            <person name="Ohyanagi H."/>
            <person name="Mineta K."/>
            <person name="Michell C.T."/>
            <person name="Saber N."/>
            <person name="Kharbatia N.M."/>
            <person name="Rupper R.R."/>
            <person name="Sharp A.R."/>
            <person name="Dally N."/>
            <person name="Boughton B.A."/>
            <person name="Woo Y.H."/>
            <person name="Gao G."/>
            <person name="Schijlen E.G.W.M."/>
            <person name="Guo X."/>
            <person name="Momin A.A."/>
            <person name="Negrao S."/>
            <person name="Al-Babili S."/>
            <person name="Gehring C."/>
            <person name="Roessner U."/>
            <person name="Jung C."/>
            <person name="Murphy K."/>
            <person name="Arold S.T."/>
            <person name="Gojobori T."/>
            <person name="van der Linden C.G."/>
            <person name="van Loo E.N."/>
            <person name="Jellen E.N."/>
            <person name="Maughan P.J."/>
            <person name="Tester M."/>
        </authorList>
    </citation>
    <scope>NUCLEOTIDE SEQUENCE [LARGE SCALE GENOMIC DNA]</scope>
    <source>
        <strain evidence="7">cv. PI 614886</strain>
    </source>
</reference>
<evidence type="ECO:0000256" key="2">
    <source>
        <dbReference type="ARBA" id="ARBA00009142"/>
    </source>
</evidence>
<feature type="transmembrane region" description="Helical" evidence="6">
    <location>
        <begin position="266"/>
        <end position="292"/>
    </location>
</feature>
<reference evidence="7" key="2">
    <citation type="submission" date="2021-03" db="UniProtKB">
        <authorList>
            <consortium name="EnsemblPlants"/>
        </authorList>
    </citation>
    <scope>IDENTIFICATION</scope>
</reference>
<keyword evidence="3 6" id="KW-0812">Transmembrane</keyword>
<evidence type="ECO:0000256" key="5">
    <source>
        <dbReference type="ARBA" id="ARBA00023136"/>
    </source>
</evidence>
<keyword evidence="8" id="KW-1185">Reference proteome</keyword>
<dbReference type="EnsemblPlants" id="AUR62009349-RA">
    <property type="protein sequence ID" value="AUR62009349-RA:cds"/>
    <property type="gene ID" value="AUR62009349"/>
</dbReference>
<evidence type="ECO:0000256" key="1">
    <source>
        <dbReference type="ARBA" id="ARBA00004141"/>
    </source>
</evidence>
<dbReference type="PANTHER" id="PTHR14255">
    <property type="entry name" value="CEREBLON"/>
    <property type="match status" value="1"/>
</dbReference>
<feature type="transmembrane region" description="Helical" evidence="6">
    <location>
        <begin position="60"/>
        <end position="85"/>
    </location>
</feature>
<dbReference type="PANTHER" id="PTHR14255:SF31">
    <property type="entry name" value="SULFITE EXPORTER TAUE_SAFE FAMILY PROTEIN 3-LIKE"/>
    <property type="match status" value="1"/>
</dbReference>
<dbReference type="GO" id="GO:0016567">
    <property type="term" value="P:protein ubiquitination"/>
    <property type="evidence" value="ECO:0007669"/>
    <property type="project" value="TreeGrafter"/>
</dbReference>